<sequence>MGWDGMGDYVDRMSLIKLQRLIVSPAFTSIYSIFAHASIAPHQHCQGKSNDRMAVMETSVHARKTTGSGLGCAMIGVALACVIRAYMTTMHLITENCYYSMFGRSMIAQMPITSSSSPITHPRALAPGSYFPMYASHVYNSNLAKVYLPSASQIILFGPGLAVISS</sequence>
<feature type="transmembrane region" description="Helical" evidence="1">
    <location>
        <begin position="21"/>
        <end position="39"/>
    </location>
</feature>
<dbReference type="GeneID" id="84591260"/>
<accession>A0AAJ8BYB4</accession>
<keyword evidence="1" id="KW-1133">Transmembrane helix</keyword>
<keyword evidence="1" id="KW-0472">Membrane</keyword>
<proteinExistence type="predicted"/>
<dbReference type="KEGG" id="ang:An07g00990"/>
<keyword evidence="1" id="KW-0812">Transmembrane</keyword>
<name>A0AAJ8BYB4_ASPNG</name>
<dbReference type="VEuPathDB" id="FungiDB:An07g00990"/>
<dbReference type="RefSeq" id="XP_059606099.1">
    <property type="nucleotide sequence ID" value="XM_059748194.1"/>
</dbReference>
<dbReference type="AlphaFoldDB" id="A0AAJ8BYB4"/>
<evidence type="ECO:0000313" key="2">
    <source>
        <dbReference type="RefSeq" id="XP_059606099.1"/>
    </source>
</evidence>
<gene>
    <name evidence="2" type="ORF">An07g00990</name>
</gene>
<protein>
    <submittedName>
        <fullName evidence="2">Uncharacterized protein</fullName>
    </submittedName>
</protein>
<reference evidence="2" key="2">
    <citation type="submission" date="2025-08" db="UniProtKB">
        <authorList>
            <consortium name="RefSeq"/>
        </authorList>
    </citation>
    <scope>IDENTIFICATION</scope>
</reference>
<organism evidence="2">
    <name type="scientific">Aspergillus niger</name>
    <dbReference type="NCBI Taxonomy" id="5061"/>
    <lineage>
        <taxon>Eukaryota</taxon>
        <taxon>Fungi</taxon>
        <taxon>Dikarya</taxon>
        <taxon>Ascomycota</taxon>
        <taxon>Pezizomycotina</taxon>
        <taxon>Eurotiomycetes</taxon>
        <taxon>Eurotiomycetidae</taxon>
        <taxon>Eurotiales</taxon>
        <taxon>Aspergillaceae</taxon>
        <taxon>Aspergillus</taxon>
        <taxon>Aspergillus subgen. Circumdati</taxon>
    </lineage>
</organism>
<reference evidence="2" key="1">
    <citation type="submission" date="2025-02" db="EMBL/GenBank/DDBJ databases">
        <authorList>
            <consortium name="NCBI Genome Project"/>
        </authorList>
    </citation>
    <scope>NUCLEOTIDE SEQUENCE</scope>
</reference>
<feature type="transmembrane region" description="Helical" evidence="1">
    <location>
        <begin position="66"/>
        <end position="86"/>
    </location>
</feature>
<evidence type="ECO:0000256" key="1">
    <source>
        <dbReference type="SAM" id="Phobius"/>
    </source>
</evidence>